<protein>
    <submittedName>
        <fullName evidence="2">(northern house mosquito) hypothetical protein</fullName>
    </submittedName>
</protein>
<sequence length="124" mass="13113">MGSCCCSSTSSNSCLTTTRSAPTPASISPNFRPDSRTSSLRLNAASSCCQQSEQQTCGKGSPASTGTSATMDSTSAAGRPAMVPSKRLNRTIGSGRRQIRHIMRAILDDLGQLFVESSLWQHVQ</sequence>
<feature type="compositionally biased region" description="Low complexity" evidence="1">
    <location>
        <begin position="8"/>
        <end position="20"/>
    </location>
</feature>
<dbReference type="AlphaFoldDB" id="A0A8D8GZJ4"/>
<name>A0A8D8GZJ4_CULPI</name>
<evidence type="ECO:0000256" key="1">
    <source>
        <dbReference type="SAM" id="MobiDB-lite"/>
    </source>
</evidence>
<feature type="compositionally biased region" description="Polar residues" evidence="1">
    <location>
        <begin position="62"/>
        <end position="76"/>
    </location>
</feature>
<dbReference type="EMBL" id="HBUE01191413">
    <property type="protein sequence ID" value="CAG6525374.1"/>
    <property type="molecule type" value="Transcribed_RNA"/>
</dbReference>
<accession>A0A8D8GZJ4</accession>
<dbReference type="EMBL" id="HBUE01297328">
    <property type="protein sequence ID" value="CAG6577081.1"/>
    <property type="molecule type" value="Transcribed_RNA"/>
</dbReference>
<feature type="region of interest" description="Disordered" evidence="1">
    <location>
        <begin position="54"/>
        <end position="85"/>
    </location>
</feature>
<evidence type="ECO:0000313" key="2">
    <source>
        <dbReference type="EMBL" id="CAG6525374.1"/>
    </source>
</evidence>
<feature type="region of interest" description="Disordered" evidence="1">
    <location>
        <begin position="1"/>
        <end position="37"/>
    </location>
</feature>
<proteinExistence type="predicted"/>
<reference evidence="2" key="1">
    <citation type="submission" date="2021-05" db="EMBL/GenBank/DDBJ databases">
        <authorList>
            <person name="Alioto T."/>
            <person name="Alioto T."/>
            <person name="Gomez Garrido J."/>
        </authorList>
    </citation>
    <scope>NUCLEOTIDE SEQUENCE</scope>
</reference>
<organism evidence="2">
    <name type="scientific">Culex pipiens</name>
    <name type="common">House mosquito</name>
    <dbReference type="NCBI Taxonomy" id="7175"/>
    <lineage>
        <taxon>Eukaryota</taxon>
        <taxon>Metazoa</taxon>
        <taxon>Ecdysozoa</taxon>
        <taxon>Arthropoda</taxon>
        <taxon>Hexapoda</taxon>
        <taxon>Insecta</taxon>
        <taxon>Pterygota</taxon>
        <taxon>Neoptera</taxon>
        <taxon>Endopterygota</taxon>
        <taxon>Diptera</taxon>
        <taxon>Nematocera</taxon>
        <taxon>Culicoidea</taxon>
        <taxon>Culicidae</taxon>
        <taxon>Culicinae</taxon>
        <taxon>Culicini</taxon>
        <taxon>Culex</taxon>
        <taxon>Culex</taxon>
    </lineage>
</organism>